<feature type="domain" description="LytR/CpsA/Psr regulator C-terminal" evidence="3">
    <location>
        <begin position="101"/>
        <end position="189"/>
    </location>
</feature>
<comment type="caution">
    <text evidence="4">The sequence shown here is derived from an EMBL/GenBank/DDBJ whole genome shotgun (WGS) entry which is preliminary data.</text>
</comment>
<gene>
    <name evidence="4" type="ORF">A3F29_01340</name>
</gene>
<evidence type="ECO:0000259" key="3">
    <source>
        <dbReference type="Pfam" id="PF13399"/>
    </source>
</evidence>
<dbReference type="AlphaFoldDB" id="A0A1F7HK56"/>
<keyword evidence="2" id="KW-0472">Membrane</keyword>
<evidence type="ECO:0000256" key="1">
    <source>
        <dbReference type="SAM" id="MobiDB-lite"/>
    </source>
</evidence>
<dbReference type="InterPro" id="IPR027381">
    <property type="entry name" value="LytR/CpsA/Psr_C"/>
</dbReference>
<dbReference type="EMBL" id="MFZV01000003">
    <property type="protein sequence ID" value="OGK31579.1"/>
    <property type="molecule type" value="Genomic_DNA"/>
</dbReference>
<keyword evidence="2" id="KW-1133">Transmembrane helix</keyword>
<organism evidence="4 5">
    <name type="scientific">Candidatus Roizmanbacteria bacterium RIFCSPHIGHO2_12_FULL_33_9</name>
    <dbReference type="NCBI Taxonomy" id="1802045"/>
    <lineage>
        <taxon>Bacteria</taxon>
        <taxon>Candidatus Roizmaniibacteriota</taxon>
    </lineage>
</organism>
<accession>A0A1F7HK56</accession>
<evidence type="ECO:0000313" key="5">
    <source>
        <dbReference type="Proteomes" id="UP000177199"/>
    </source>
</evidence>
<feature type="region of interest" description="Disordered" evidence="1">
    <location>
        <begin position="50"/>
        <end position="94"/>
    </location>
</feature>
<feature type="compositionally biased region" description="Acidic residues" evidence="1">
    <location>
        <begin position="68"/>
        <end position="85"/>
    </location>
</feature>
<proteinExistence type="predicted"/>
<dbReference type="Gene3D" id="3.30.70.2390">
    <property type="match status" value="1"/>
</dbReference>
<feature type="transmembrane region" description="Helical" evidence="2">
    <location>
        <begin position="24"/>
        <end position="41"/>
    </location>
</feature>
<keyword evidence="2" id="KW-0812">Transmembrane</keyword>
<protein>
    <recommendedName>
        <fullName evidence="3">LytR/CpsA/Psr regulator C-terminal domain-containing protein</fullName>
    </recommendedName>
</protein>
<evidence type="ECO:0000256" key="2">
    <source>
        <dbReference type="SAM" id="Phobius"/>
    </source>
</evidence>
<reference evidence="4 5" key="1">
    <citation type="journal article" date="2016" name="Nat. Commun.">
        <title>Thousands of microbial genomes shed light on interconnected biogeochemical processes in an aquifer system.</title>
        <authorList>
            <person name="Anantharaman K."/>
            <person name="Brown C.T."/>
            <person name="Hug L.A."/>
            <person name="Sharon I."/>
            <person name="Castelle C.J."/>
            <person name="Probst A.J."/>
            <person name="Thomas B.C."/>
            <person name="Singh A."/>
            <person name="Wilkins M.J."/>
            <person name="Karaoz U."/>
            <person name="Brodie E.L."/>
            <person name="Williams K.H."/>
            <person name="Hubbard S.S."/>
            <person name="Banfield J.F."/>
        </authorList>
    </citation>
    <scope>NUCLEOTIDE SEQUENCE [LARGE SCALE GENOMIC DNA]</scope>
</reference>
<dbReference type="Proteomes" id="UP000177199">
    <property type="component" value="Unassembled WGS sequence"/>
</dbReference>
<evidence type="ECO:0000313" key="4">
    <source>
        <dbReference type="EMBL" id="OGK31579.1"/>
    </source>
</evidence>
<name>A0A1F7HK56_9BACT</name>
<dbReference type="Pfam" id="PF13399">
    <property type="entry name" value="LytR_C"/>
    <property type="match status" value="1"/>
</dbReference>
<sequence length="189" mass="20430">MDEPEFRPISAQPSAPVKKDRTKLIIIFIIILLLLGGFFLFQRANNAPEEDVTEEQLVISTEEPSPTPEEEEISPTVAADEEEETPTPIPTTGVVSSRKELNVQVLNGSGEAGVAGTGQSFLKDLGYKTVITGNADNFNYEGATVKIKSSRSSYLEDIVGDLDDKYTVNDETGTLGSSSEFDVQIIIGS</sequence>